<evidence type="ECO:0000256" key="4">
    <source>
        <dbReference type="ARBA" id="ARBA00022763"/>
    </source>
</evidence>
<proteinExistence type="predicted"/>
<comment type="catalytic activity">
    <reaction evidence="6">
        <text>a 6-O-methyl-2'-deoxyguanosine in DNA + L-cysteinyl-[protein] = S-methyl-L-cysteinyl-[protein] + a 2'-deoxyguanosine in DNA</text>
        <dbReference type="Rhea" id="RHEA:24000"/>
        <dbReference type="Rhea" id="RHEA-COMP:10131"/>
        <dbReference type="Rhea" id="RHEA-COMP:10132"/>
        <dbReference type="Rhea" id="RHEA-COMP:11367"/>
        <dbReference type="Rhea" id="RHEA-COMP:11368"/>
        <dbReference type="ChEBI" id="CHEBI:29950"/>
        <dbReference type="ChEBI" id="CHEBI:82612"/>
        <dbReference type="ChEBI" id="CHEBI:85445"/>
        <dbReference type="ChEBI" id="CHEBI:85448"/>
        <dbReference type="EC" id="2.1.1.63"/>
    </reaction>
</comment>
<evidence type="ECO:0000256" key="2">
    <source>
        <dbReference type="ARBA" id="ARBA00022603"/>
    </source>
</evidence>
<dbReference type="GO" id="GO:0032259">
    <property type="term" value="P:methylation"/>
    <property type="evidence" value="ECO:0007669"/>
    <property type="project" value="UniProtKB-KW"/>
</dbReference>
<dbReference type="EMBL" id="AP024483">
    <property type="protein sequence ID" value="BCS82877.1"/>
    <property type="molecule type" value="Genomic_DNA"/>
</dbReference>
<name>A0ABM7NS06_9VIRU</name>
<keyword evidence="9" id="KW-1185">Reference proteome</keyword>
<evidence type="ECO:0000256" key="1">
    <source>
        <dbReference type="ARBA" id="ARBA00001286"/>
    </source>
</evidence>
<protein>
    <submittedName>
        <fullName evidence="8">Methylated-DNA-protein-cysteine methyltransferase</fullName>
    </submittedName>
</protein>
<dbReference type="PANTHER" id="PTHR10815:SF13">
    <property type="entry name" value="METHYLATED-DNA--PROTEIN-CYSTEINE METHYLTRANSFERASE"/>
    <property type="match status" value="1"/>
</dbReference>
<dbReference type="InterPro" id="IPR001497">
    <property type="entry name" value="MethylDNA_cys_MeTrfase_AS"/>
</dbReference>
<keyword evidence="5" id="KW-0234">DNA repair</keyword>
<evidence type="ECO:0000259" key="7">
    <source>
        <dbReference type="Pfam" id="PF01035"/>
    </source>
</evidence>
<dbReference type="NCBIfam" id="TIGR00589">
    <property type="entry name" value="ogt"/>
    <property type="match status" value="1"/>
</dbReference>
<feature type="domain" description="Methylated-DNA-[protein]-cysteine S-methyltransferase DNA binding" evidence="7">
    <location>
        <begin position="64"/>
        <end position="142"/>
    </location>
</feature>
<evidence type="ECO:0000256" key="5">
    <source>
        <dbReference type="ARBA" id="ARBA00023204"/>
    </source>
</evidence>
<sequence>MVSEIINTEIGLFKIKYKGKKIIEAKFIKKYEGKLTKKTKSFVHKYFSGELHYLNADLKIEGTSFQKSVWHEISKIPYGKTKTYGEIAKAIGSAGAARAVANACGQNKLSIFIPCHRVVGTKNIGGYHFGIDKKTWLLKLENDYISK</sequence>
<dbReference type="PANTHER" id="PTHR10815">
    <property type="entry name" value="METHYLATED-DNA--PROTEIN-CYSTEINE METHYLTRANSFERASE"/>
    <property type="match status" value="1"/>
</dbReference>
<comment type="catalytic activity">
    <reaction evidence="1">
        <text>a 4-O-methyl-thymidine in DNA + L-cysteinyl-[protein] = a thymidine in DNA + S-methyl-L-cysteinyl-[protein]</text>
        <dbReference type="Rhea" id="RHEA:53428"/>
        <dbReference type="Rhea" id="RHEA-COMP:10131"/>
        <dbReference type="Rhea" id="RHEA-COMP:10132"/>
        <dbReference type="Rhea" id="RHEA-COMP:13555"/>
        <dbReference type="Rhea" id="RHEA-COMP:13556"/>
        <dbReference type="ChEBI" id="CHEBI:29950"/>
        <dbReference type="ChEBI" id="CHEBI:82612"/>
        <dbReference type="ChEBI" id="CHEBI:137386"/>
        <dbReference type="ChEBI" id="CHEBI:137387"/>
        <dbReference type="EC" id="2.1.1.63"/>
    </reaction>
</comment>
<dbReference type="InterPro" id="IPR036217">
    <property type="entry name" value="MethylDNA_cys_MeTrfase_DNAb"/>
</dbReference>
<organism evidence="8 9">
    <name type="scientific">Cotonvirus japonicus</name>
    <dbReference type="NCBI Taxonomy" id="2811091"/>
    <lineage>
        <taxon>Viruses</taxon>
        <taxon>Varidnaviria</taxon>
        <taxon>Bamfordvirae</taxon>
        <taxon>Nucleocytoviricota</taxon>
        <taxon>Megaviricetes</taxon>
        <taxon>Imitervirales</taxon>
        <taxon>Mimiviridae</taxon>
        <taxon>Megamimivirinae</taxon>
        <taxon>Cotonvirus</taxon>
        <taxon>Cotonvirus japonicum</taxon>
    </lineage>
</organism>
<keyword evidence="3" id="KW-0808">Transferase</keyword>
<dbReference type="SUPFAM" id="SSF46767">
    <property type="entry name" value="Methylated DNA-protein cysteine methyltransferase, C-terminal domain"/>
    <property type="match status" value="1"/>
</dbReference>
<evidence type="ECO:0000313" key="8">
    <source>
        <dbReference type="EMBL" id="BCS82877.1"/>
    </source>
</evidence>
<dbReference type="RefSeq" id="YP_010841485.1">
    <property type="nucleotide sequence ID" value="NC_079139.1"/>
</dbReference>
<dbReference type="PROSITE" id="PS00374">
    <property type="entry name" value="MGMT"/>
    <property type="match status" value="1"/>
</dbReference>
<evidence type="ECO:0000256" key="6">
    <source>
        <dbReference type="ARBA" id="ARBA00049348"/>
    </source>
</evidence>
<dbReference type="GeneID" id="80558082"/>
<dbReference type="Proteomes" id="UP001321479">
    <property type="component" value="Segment"/>
</dbReference>
<dbReference type="CDD" id="cd06445">
    <property type="entry name" value="ATase"/>
    <property type="match status" value="1"/>
</dbReference>
<dbReference type="InterPro" id="IPR036388">
    <property type="entry name" value="WH-like_DNA-bd_sf"/>
</dbReference>
<evidence type="ECO:0000256" key="3">
    <source>
        <dbReference type="ARBA" id="ARBA00022679"/>
    </source>
</evidence>
<reference evidence="8 9" key="1">
    <citation type="submission" date="2021-02" db="EMBL/GenBank/DDBJ databases">
        <title>Cotonvirus japonicus, which uses Golgi apparatus of host cells for its virion factory, phylogenetically links tailed tupanvirus and icosahedral mimivirus.</title>
        <authorList>
            <person name="Takahashi H."/>
            <person name="Fukaya S."/>
            <person name="Song C."/>
            <person name="Murata K."/>
            <person name="Takemura M."/>
        </authorList>
    </citation>
    <scope>NUCLEOTIDE SEQUENCE [LARGE SCALE GENOMIC DNA]</scope>
</reference>
<keyword evidence="4" id="KW-0227">DNA damage</keyword>
<keyword evidence="2 8" id="KW-0489">Methyltransferase</keyword>
<dbReference type="GO" id="GO:0008168">
    <property type="term" value="F:methyltransferase activity"/>
    <property type="evidence" value="ECO:0007669"/>
    <property type="project" value="UniProtKB-KW"/>
</dbReference>
<dbReference type="Gene3D" id="1.10.10.10">
    <property type="entry name" value="Winged helix-like DNA-binding domain superfamily/Winged helix DNA-binding domain"/>
    <property type="match status" value="1"/>
</dbReference>
<dbReference type="Pfam" id="PF01035">
    <property type="entry name" value="DNA_binding_1"/>
    <property type="match status" value="1"/>
</dbReference>
<dbReference type="InterPro" id="IPR014048">
    <property type="entry name" value="MethylDNA_cys_MeTrfase_DNA-bd"/>
</dbReference>
<evidence type="ECO:0000313" key="9">
    <source>
        <dbReference type="Proteomes" id="UP001321479"/>
    </source>
</evidence>
<accession>A0ABM7NS06</accession>